<dbReference type="RefSeq" id="WP_065990150.1">
    <property type="nucleotide sequence ID" value="NZ_MDEN01000064.1"/>
</dbReference>
<dbReference type="OrthoDB" id="6490254at2"/>
<feature type="domain" description="Tlde1" evidence="1">
    <location>
        <begin position="32"/>
        <end position="150"/>
    </location>
</feature>
<dbReference type="InterPro" id="IPR021225">
    <property type="entry name" value="Tlde1_dom"/>
</dbReference>
<sequence>MAGKNERNPNIAYCTYVLNGEPLSELTCEGMTYEAFSGDVSSYVNNSRYQDVVKLGPLPLGRYYILDRESGGMLGWLRQPVNDYFAETDRSEWLSLYRDDEVVDDMTTINHIQRSAFRIHPVGPRGISQGCVTLTSQLAFDELRTILRNRPGEILDGRNIKYYGVLEVFDKPPSKNNQ</sequence>
<dbReference type="AlphaFoldDB" id="A0A1C2DV33"/>
<protein>
    <recommendedName>
        <fullName evidence="1">Tlde1 domain-containing protein</fullName>
    </recommendedName>
</protein>
<comment type="caution">
    <text evidence="2">The sequence shown here is derived from an EMBL/GenBank/DDBJ whole genome shotgun (WGS) entry which is preliminary data.</text>
</comment>
<dbReference type="EMBL" id="MDEN01000064">
    <property type="protein sequence ID" value="OCX18619.1"/>
    <property type="molecule type" value="Genomic_DNA"/>
</dbReference>
<dbReference type="Proteomes" id="UP000095143">
    <property type="component" value="Unassembled WGS sequence"/>
</dbReference>
<evidence type="ECO:0000259" key="1">
    <source>
        <dbReference type="Pfam" id="PF10908"/>
    </source>
</evidence>
<evidence type="ECO:0000313" key="2">
    <source>
        <dbReference type="EMBL" id="OCX18619.1"/>
    </source>
</evidence>
<reference evidence="2 3" key="1">
    <citation type="submission" date="2016-08" db="EMBL/GenBank/DDBJ databases">
        <title>Whole genome sequence of Pseudomonas graminis strain UASWS1507, a potential biological control agent for agriculture.</title>
        <authorList>
            <person name="Crovadore J."/>
            <person name="Calmin G."/>
            <person name="Chablais R."/>
            <person name="Cochard B."/>
            <person name="Lefort F."/>
        </authorList>
    </citation>
    <scope>NUCLEOTIDE SEQUENCE [LARGE SCALE GENOMIC DNA]</scope>
    <source>
        <strain evidence="2 3">UASWS1507</strain>
    </source>
</reference>
<name>A0A1C2DV33_9PSED</name>
<organism evidence="2 3">
    <name type="scientific">Pseudomonas graminis</name>
    <dbReference type="NCBI Taxonomy" id="158627"/>
    <lineage>
        <taxon>Bacteria</taxon>
        <taxon>Pseudomonadati</taxon>
        <taxon>Pseudomonadota</taxon>
        <taxon>Gammaproteobacteria</taxon>
        <taxon>Pseudomonadales</taxon>
        <taxon>Pseudomonadaceae</taxon>
        <taxon>Pseudomonas</taxon>
    </lineage>
</organism>
<evidence type="ECO:0000313" key="3">
    <source>
        <dbReference type="Proteomes" id="UP000095143"/>
    </source>
</evidence>
<proteinExistence type="predicted"/>
<dbReference type="Pfam" id="PF10908">
    <property type="entry name" value="Tlde1_dom"/>
    <property type="match status" value="1"/>
</dbReference>
<gene>
    <name evidence="2" type="ORF">BBI10_16550</name>
</gene>
<accession>A0A1C2DV33</accession>